<dbReference type="Pfam" id="PF06439">
    <property type="entry name" value="3keto-disac_hyd"/>
    <property type="match status" value="1"/>
</dbReference>
<evidence type="ECO:0000256" key="1">
    <source>
        <dbReference type="SAM" id="SignalP"/>
    </source>
</evidence>
<reference evidence="3 4" key="1">
    <citation type="submission" date="2016-10" db="EMBL/GenBank/DDBJ databases">
        <authorList>
            <person name="de Groot N.N."/>
        </authorList>
    </citation>
    <scope>NUCLEOTIDE SEQUENCE [LARGE SCALE GENOMIC DNA]</scope>
    <source>
        <strain evidence="3 4">DSM 21668</strain>
    </source>
</reference>
<keyword evidence="1" id="KW-0732">Signal</keyword>
<dbReference type="OrthoDB" id="9806233at2"/>
<dbReference type="STRING" id="563176.SAMN04488090_2759"/>
<feature type="domain" description="3-keto-alpha-glucoside-1,2-lyase/3-keto-2-hydroxy-glucal hydratase" evidence="2">
    <location>
        <begin position="33"/>
        <end position="244"/>
    </location>
</feature>
<proteinExistence type="predicted"/>
<evidence type="ECO:0000259" key="2">
    <source>
        <dbReference type="Pfam" id="PF06439"/>
    </source>
</evidence>
<keyword evidence="4" id="KW-1185">Reference proteome</keyword>
<dbReference type="AlphaFoldDB" id="A0A1G9R5Y7"/>
<dbReference type="EMBL" id="FNGS01000005">
    <property type="protein sequence ID" value="SDM18699.1"/>
    <property type="molecule type" value="Genomic_DNA"/>
</dbReference>
<name>A0A1G9R5Y7_9BACT</name>
<feature type="signal peptide" evidence="1">
    <location>
        <begin position="1"/>
        <end position="21"/>
    </location>
</feature>
<feature type="chain" id="PRO_5011758979" description="3-keto-alpha-glucoside-1,2-lyase/3-keto-2-hydroxy-glucal hydratase domain-containing protein" evidence="1">
    <location>
        <begin position="22"/>
        <end position="248"/>
    </location>
</feature>
<dbReference type="Gene3D" id="2.60.120.560">
    <property type="entry name" value="Exo-inulinase, domain 1"/>
    <property type="match status" value="1"/>
</dbReference>
<dbReference type="Proteomes" id="UP000198901">
    <property type="component" value="Unassembled WGS sequence"/>
</dbReference>
<organism evidence="3 4">
    <name type="scientific">Siphonobacter aquaeclarae</name>
    <dbReference type="NCBI Taxonomy" id="563176"/>
    <lineage>
        <taxon>Bacteria</taxon>
        <taxon>Pseudomonadati</taxon>
        <taxon>Bacteroidota</taxon>
        <taxon>Cytophagia</taxon>
        <taxon>Cytophagales</taxon>
        <taxon>Cytophagaceae</taxon>
        <taxon>Siphonobacter</taxon>
    </lineage>
</organism>
<dbReference type="InterPro" id="IPR010496">
    <property type="entry name" value="AL/BT2_dom"/>
</dbReference>
<protein>
    <recommendedName>
        <fullName evidence="2">3-keto-alpha-glucoside-1,2-lyase/3-keto-2-hydroxy-glucal hydratase domain-containing protein</fullName>
    </recommendedName>
</protein>
<evidence type="ECO:0000313" key="3">
    <source>
        <dbReference type="EMBL" id="SDM18699.1"/>
    </source>
</evidence>
<sequence>MIKHLTSGILCCLLAAGTVFAQNTLSSQEKKEGWKLLFNGKNTDGWHNYGTKGVGPGWIIEDGALKLNAVDRAGNKTKNAKGEVIGNDIVTDEVFSGDFEFKADWKVSKQANSGIFFFVTEAPKYKEIYHTGLELQVIDDSIYEGAPENKHRAGDLFGVTNARIREPLPVGQWNKVLVRLKGNKLTVDMNGYRIQELDLNSPSWKKSLEADGSPLKNSPLTKGIFKGAFGLQDWGSMVWYRNLKYRKI</sequence>
<dbReference type="GO" id="GO:0016787">
    <property type="term" value="F:hydrolase activity"/>
    <property type="evidence" value="ECO:0007669"/>
    <property type="project" value="InterPro"/>
</dbReference>
<evidence type="ECO:0000313" key="4">
    <source>
        <dbReference type="Proteomes" id="UP000198901"/>
    </source>
</evidence>
<accession>A0A1G9R5Y7</accession>
<gene>
    <name evidence="3" type="ORF">SAMN04488090_2759</name>
</gene>
<dbReference type="RefSeq" id="WP_093203163.1">
    <property type="nucleotide sequence ID" value="NZ_FNGS01000005.1"/>
</dbReference>